<reference evidence="3" key="2">
    <citation type="submission" date="2021-01" db="EMBL/GenBank/DDBJ databases">
        <authorList>
            <person name="Schikora-Tamarit M.A."/>
        </authorList>
    </citation>
    <scope>NUCLEOTIDE SEQUENCE</scope>
    <source>
        <strain evidence="3">CBS2887</strain>
    </source>
</reference>
<feature type="region of interest" description="Disordered" evidence="1">
    <location>
        <begin position="230"/>
        <end position="253"/>
    </location>
</feature>
<comment type="caution">
    <text evidence="3">The sequence shown here is derived from an EMBL/GenBank/DDBJ whole genome shotgun (WGS) entry which is preliminary data.</text>
</comment>
<keyword evidence="2" id="KW-0732">Signal</keyword>
<evidence type="ECO:0000256" key="1">
    <source>
        <dbReference type="SAM" id="MobiDB-lite"/>
    </source>
</evidence>
<reference evidence="3" key="1">
    <citation type="journal article" date="2021" name="Open Biol.">
        <title>Shared evolutionary footprints suggest mitochondrial oxidative damage underlies multiple complex I losses in fungi.</title>
        <authorList>
            <person name="Schikora-Tamarit M.A."/>
            <person name="Marcet-Houben M."/>
            <person name="Nosek J."/>
            <person name="Gabaldon T."/>
        </authorList>
    </citation>
    <scope>NUCLEOTIDE SEQUENCE</scope>
    <source>
        <strain evidence="3">CBS2887</strain>
    </source>
</reference>
<dbReference type="OrthoDB" id="10408458at2759"/>
<keyword evidence="4" id="KW-1185">Reference proteome</keyword>
<evidence type="ECO:0000256" key="2">
    <source>
        <dbReference type="SAM" id="SignalP"/>
    </source>
</evidence>
<name>A0A9P8QEY4_WICPI</name>
<dbReference type="EMBL" id="JAEUBG010000529">
    <property type="protein sequence ID" value="KAH3688090.1"/>
    <property type="molecule type" value="Genomic_DNA"/>
</dbReference>
<gene>
    <name evidence="3" type="ORF">WICPIJ_000932</name>
</gene>
<accession>A0A9P8QEY4</accession>
<proteinExistence type="predicted"/>
<organism evidence="3 4">
    <name type="scientific">Wickerhamomyces pijperi</name>
    <name type="common">Yeast</name>
    <name type="synonym">Pichia pijperi</name>
    <dbReference type="NCBI Taxonomy" id="599730"/>
    <lineage>
        <taxon>Eukaryota</taxon>
        <taxon>Fungi</taxon>
        <taxon>Dikarya</taxon>
        <taxon>Ascomycota</taxon>
        <taxon>Saccharomycotina</taxon>
        <taxon>Saccharomycetes</taxon>
        <taxon>Phaffomycetales</taxon>
        <taxon>Wickerhamomycetaceae</taxon>
        <taxon>Wickerhamomyces</taxon>
    </lineage>
</organism>
<feature type="compositionally biased region" description="Low complexity" evidence="1">
    <location>
        <begin position="237"/>
        <end position="251"/>
    </location>
</feature>
<feature type="chain" id="PRO_5040232958" evidence="2">
    <location>
        <begin position="20"/>
        <end position="341"/>
    </location>
</feature>
<feature type="signal peptide" evidence="2">
    <location>
        <begin position="1"/>
        <end position="19"/>
    </location>
</feature>
<evidence type="ECO:0000313" key="4">
    <source>
        <dbReference type="Proteomes" id="UP000774326"/>
    </source>
</evidence>
<dbReference type="Proteomes" id="UP000774326">
    <property type="component" value="Unassembled WGS sequence"/>
</dbReference>
<protein>
    <submittedName>
        <fullName evidence="3">Uncharacterized protein</fullName>
    </submittedName>
</protein>
<dbReference type="AlphaFoldDB" id="A0A9P8QEY4"/>
<evidence type="ECO:0000313" key="3">
    <source>
        <dbReference type="EMBL" id="KAH3688090.1"/>
    </source>
</evidence>
<sequence>MMVFLPLALRALAVDTAHQSNSTEDPIRYTPDPKTSVPWSSNSTSFSVAFGPNSEGDLLIGEPQLLSSGDDISVQPEQRPDGLQLSLLLNNVLTLVQEPFVNLGQLMDPVNGVVLMQQGLAHSQPSSVRWLSQGAVQVFKLATLEPDKRRINLSDCLLERLFKRTPNGHHLTDRLHRGPDVSLHVLELGKIPSWNLCDHVIQRRFEIGRGGLGHRVWQFRQGVTKRDLSSGVSQRVTGGLRSQSRGSGQTGIHLDDSVVQPVRLQGVLDVTLTNDTQMSDDLDGSGTQHVVLLVRESLRRSNDDRITSVDPQWVKVLHVTNSDTVPHTITHNFVLDLLPPL</sequence>